<dbReference type="Pfam" id="PF01403">
    <property type="entry name" value="Sema"/>
    <property type="match status" value="1"/>
</dbReference>
<dbReference type="GO" id="GO:0030215">
    <property type="term" value="F:semaphorin receptor binding"/>
    <property type="evidence" value="ECO:0007669"/>
    <property type="project" value="InterPro"/>
</dbReference>
<dbReference type="Pfam" id="PF01437">
    <property type="entry name" value="PSI"/>
    <property type="match status" value="1"/>
</dbReference>
<reference evidence="10" key="1">
    <citation type="submission" date="2025-08" db="UniProtKB">
        <authorList>
            <consortium name="RefSeq"/>
        </authorList>
    </citation>
    <scope>IDENTIFICATION</scope>
    <source>
        <tissue evidence="10">Sperm</tissue>
    </source>
</reference>
<keyword evidence="7" id="KW-1133">Transmembrane helix</keyword>
<keyword evidence="7" id="KW-0812">Transmembrane</keyword>
<feature type="compositionally biased region" description="Pro residues" evidence="6">
    <location>
        <begin position="674"/>
        <end position="690"/>
    </location>
</feature>
<keyword evidence="9" id="KW-1185">Reference proteome</keyword>
<feature type="compositionally biased region" description="Low complexity" evidence="6">
    <location>
        <begin position="742"/>
        <end position="757"/>
    </location>
</feature>
<dbReference type="GO" id="GO:0045499">
    <property type="term" value="F:chemorepellent activity"/>
    <property type="evidence" value="ECO:0007669"/>
    <property type="project" value="TreeGrafter"/>
</dbReference>
<proteinExistence type="predicted"/>
<keyword evidence="3" id="KW-1015">Disulfide bond</keyword>
<feature type="region of interest" description="Disordered" evidence="6">
    <location>
        <begin position="666"/>
        <end position="692"/>
    </location>
</feature>
<evidence type="ECO:0000259" key="8">
    <source>
        <dbReference type="PROSITE" id="PS51004"/>
    </source>
</evidence>
<dbReference type="PROSITE" id="PS51004">
    <property type="entry name" value="SEMA"/>
    <property type="match status" value="1"/>
</dbReference>
<dbReference type="InterPro" id="IPR036352">
    <property type="entry name" value="Semap_dom_sf"/>
</dbReference>
<dbReference type="GO" id="GO:0071526">
    <property type="term" value="P:semaphorin-plexin signaling pathway"/>
    <property type="evidence" value="ECO:0007669"/>
    <property type="project" value="TreeGrafter"/>
</dbReference>
<protein>
    <submittedName>
        <fullName evidence="10">Semaphorin-6D-like isoform X1</fullName>
    </submittedName>
</protein>
<evidence type="ECO:0000256" key="4">
    <source>
        <dbReference type="ARBA" id="ARBA00023180"/>
    </source>
</evidence>
<dbReference type="SUPFAM" id="SSF101912">
    <property type="entry name" value="Sema domain"/>
    <property type="match status" value="1"/>
</dbReference>
<dbReference type="Gene3D" id="3.30.1680.10">
    <property type="entry name" value="ligand-binding face of the semaphorins, domain 2"/>
    <property type="match status" value="1"/>
</dbReference>
<dbReference type="RefSeq" id="XP_032829910.1">
    <property type="nucleotide sequence ID" value="XM_032974019.1"/>
</dbReference>
<accession>A0AAJ7XD33</accession>
<evidence type="ECO:0000256" key="3">
    <source>
        <dbReference type="ARBA" id="ARBA00023157"/>
    </source>
</evidence>
<dbReference type="InterPro" id="IPR015943">
    <property type="entry name" value="WD40/YVTN_repeat-like_dom_sf"/>
</dbReference>
<dbReference type="Gene3D" id="2.130.10.10">
    <property type="entry name" value="YVTN repeat-like/Quinoprotein amine dehydrogenase"/>
    <property type="match status" value="1"/>
</dbReference>
<evidence type="ECO:0000256" key="1">
    <source>
        <dbReference type="ARBA" id="ARBA00004370"/>
    </source>
</evidence>
<feature type="domain" description="Sema" evidence="8">
    <location>
        <begin position="71"/>
        <end position="553"/>
    </location>
</feature>
<dbReference type="Proteomes" id="UP001318040">
    <property type="component" value="Chromosome 52"/>
</dbReference>
<evidence type="ECO:0000256" key="6">
    <source>
        <dbReference type="SAM" id="MobiDB-lite"/>
    </source>
</evidence>
<evidence type="ECO:0000313" key="10">
    <source>
        <dbReference type="RefSeq" id="XP_032829910.1"/>
    </source>
</evidence>
<keyword evidence="4" id="KW-0325">Glycoprotein</keyword>
<comment type="caution">
    <text evidence="5">Lacks conserved residue(s) required for the propagation of feature annotation.</text>
</comment>
<feature type="compositionally biased region" description="Low complexity" evidence="6">
    <location>
        <begin position="798"/>
        <end position="821"/>
    </location>
</feature>
<sequence>MRLHSSRSHLHLLIPRHQYPPHHLLLPSLPSSPDSPCPRLRKPSMAAPSLCLLLLLAFSRALHAFPADVDPITITVGRDSESLPVFLGEDDSSNSSLNVQLLLQIGARLLIAGRDRVFTVDLSRPMHGAITHSTKLTWMAERQEVDRCLMKGKTEEECHNFIKVVAPRGDGLLFVCGTNAYSPMCRNYQLADLSFTGEQTSGIAKCPFDPRQGGAATFAGERLYSATAVDPLGVDAVVYGSLGPGPPLRSLKLDSKWLKEPVFVRVLEHGQHVYFFFTEIAVELSSMGKVLFSRVARVCKSDAGGSQRVLDGHWSSFVKARLNCSVGGEAPGDAPFYFNELQGVSEVLRIGGRELVLGVFTTPLNSIHGSAVCAFDMEDVASAFQGRYSEQRGPDGPWLAVPEARTPTPRPGACAGEGEAAAFPRSPLLPDEALSFAKTHPLAHRAVAAVSPQPWFVRSGTRYRLTHIAVDVTAGRHGNETVVLLAAQSGVLLKLLLLLPPGGGGAVLLEEAEPYSARDCGERSPRAVRALLVDTERHAVFLAFSSCVLRLPLSHCARHADCKKACLASRDPYCAWSGGTCSRVTPSSHGSPMAEQALATGSVGNLPDCADSVVTSSGAIREPRVSSSPGRVPAGIVWLCLLGAFTLGAALSCVATVCLFRRCRPRRPERPRKPPPAAPAPGAGPGPPGPYARSRLLEELLLEGAARGKVDAVARSAALLVPLMAVGKVDVTALEWAGGFPRRSPAPAAAPSPSWRRCPPPSRRRPRRAGRREAGAAPRTPGRGRRPPRPPRPPPSLSPFGPRRALGPTRRPRGTPGSRATPSERAHPAWRSRNCSGSCRRPVK</sequence>
<evidence type="ECO:0000256" key="7">
    <source>
        <dbReference type="SAM" id="Phobius"/>
    </source>
</evidence>
<dbReference type="InterPro" id="IPR002165">
    <property type="entry name" value="Plexin_repeat"/>
</dbReference>
<dbReference type="GO" id="GO:0005886">
    <property type="term" value="C:plasma membrane"/>
    <property type="evidence" value="ECO:0007669"/>
    <property type="project" value="TreeGrafter"/>
</dbReference>
<evidence type="ECO:0000256" key="5">
    <source>
        <dbReference type="PROSITE-ProRule" id="PRU00352"/>
    </source>
</evidence>
<dbReference type="InterPro" id="IPR027231">
    <property type="entry name" value="Semaphorin"/>
</dbReference>
<evidence type="ECO:0000256" key="2">
    <source>
        <dbReference type="ARBA" id="ARBA00023136"/>
    </source>
</evidence>
<dbReference type="GO" id="GO:0001755">
    <property type="term" value="P:neural crest cell migration"/>
    <property type="evidence" value="ECO:0007669"/>
    <property type="project" value="TreeGrafter"/>
</dbReference>
<dbReference type="PANTHER" id="PTHR11036:SF79">
    <property type="entry name" value="SEMAPHORIN 5C, ISOFORM A"/>
    <property type="match status" value="1"/>
</dbReference>
<feature type="transmembrane region" description="Helical" evidence="7">
    <location>
        <begin position="636"/>
        <end position="660"/>
    </location>
</feature>
<dbReference type="InterPro" id="IPR001627">
    <property type="entry name" value="Semap_dom"/>
</dbReference>
<keyword evidence="2 7" id="KW-0472">Membrane</keyword>
<name>A0AAJ7XD33_PETMA</name>
<dbReference type="SUPFAM" id="SSF103575">
    <property type="entry name" value="Plexin repeat"/>
    <property type="match status" value="1"/>
</dbReference>
<dbReference type="GO" id="GO:0030335">
    <property type="term" value="P:positive regulation of cell migration"/>
    <property type="evidence" value="ECO:0007669"/>
    <property type="project" value="TreeGrafter"/>
</dbReference>
<comment type="subcellular location">
    <subcellularLocation>
        <location evidence="1">Membrane</location>
    </subcellularLocation>
</comment>
<dbReference type="KEGG" id="pmrn:116953636"/>
<dbReference type="AlphaFoldDB" id="A0AAJ7XD33"/>
<dbReference type="SMART" id="SM00630">
    <property type="entry name" value="Sema"/>
    <property type="match status" value="1"/>
</dbReference>
<organism evidence="9 10">
    <name type="scientific">Petromyzon marinus</name>
    <name type="common">Sea lamprey</name>
    <dbReference type="NCBI Taxonomy" id="7757"/>
    <lineage>
        <taxon>Eukaryota</taxon>
        <taxon>Metazoa</taxon>
        <taxon>Chordata</taxon>
        <taxon>Craniata</taxon>
        <taxon>Vertebrata</taxon>
        <taxon>Cyclostomata</taxon>
        <taxon>Hyperoartia</taxon>
        <taxon>Petromyzontiformes</taxon>
        <taxon>Petromyzontidae</taxon>
        <taxon>Petromyzon</taxon>
    </lineage>
</organism>
<gene>
    <name evidence="10" type="primary">LOC116953636</name>
</gene>
<feature type="region of interest" description="Disordered" evidence="6">
    <location>
        <begin position="742"/>
        <end position="844"/>
    </location>
</feature>
<dbReference type="GO" id="GO:0007411">
    <property type="term" value="P:axon guidance"/>
    <property type="evidence" value="ECO:0007669"/>
    <property type="project" value="TreeGrafter"/>
</dbReference>
<dbReference type="PANTHER" id="PTHR11036">
    <property type="entry name" value="SEMAPHORIN"/>
    <property type="match status" value="1"/>
</dbReference>
<evidence type="ECO:0000313" key="9">
    <source>
        <dbReference type="Proteomes" id="UP001318040"/>
    </source>
</evidence>